<gene>
    <name evidence="9" type="ORF">PVAP13_5KG129300</name>
</gene>
<evidence type="ECO:0000256" key="4">
    <source>
        <dbReference type="ARBA" id="ARBA00022989"/>
    </source>
</evidence>
<evidence type="ECO:0000256" key="5">
    <source>
        <dbReference type="ARBA" id="ARBA00023136"/>
    </source>
</evidence>
<dbReference type="InterPro" id="IPR030184">
    <property type="entry name" value="WAT1-related"/>
</dbReference>
<feature type="transmembrane region" description="Helical" evidence="6">
    <location>
        <begin position="133"/>
        <end position="153"/>
    </location>
</feature>
<evidence type="ECO:0000256" key="1">
    <source>
        <dbReference type="ARBA" id="ARBA00004141"/>
    </source>
</evidence>
<evidence type="ECO:0000256" key="6">
    <source>
        <dbReference type="RuleBase" id="RU363077"/>
    </source>
</evidence>
<dbReference type="Pfam" id="PF00892">
    <property type="entry name" value="EamA"/>
    <property type="match status" value="2"/>
</dbReference>
<feature type="transmembrane region" description="Helical" evidence="6">
    <location>
        <begin position="278"/>
        <end position="298"/>
    </location>
</feature>
<keyword evidence="10" id="KW-1185">Reference proteome</keyword>
<feature type="transmembrane region" description="Helical" evidence="6">
    <location>
        <begin position="72"/>
        <end position="96"/>
    </location>
</feature>
<reference evidence="9" key="1">
    <citation type="submission" date="2020-05" db="EMBL/GenBank/DDBJ databases">
        <title>WGS assembly of Panicum virgatum.</title>
        <authorList>
            <person name="Lovell J.T."/>
            <person name="Jenkins J."/>
            <person name="Shu S."/>
            <person name="Juenger T.E."/>
            <person name="Schmutz J."/>
        </authorList>
    </citation>
    <scope>NUCLEOTIDE SEQUENCE</scope>
    <source>
        <strain evidence="9">AP13</strain>
    </source>
</reference>
<keyword evidence="4 6" id="KW-1133">Transmembrane helix</keyword>
<dbReference type="GO" id="GO:0022857">
    <property type="term" value="F:transmembrane transporter activity"/>
    <property type="evidence" value="ECO:0007669"/>
    <property type="project" value="InterPro"/>
</dbReference>
<dbReference type="PANTHER" id="PTHR31218">
    <property type="entry name" value="WAT1-RELATED PROTEIN"/>
    <property type="match status" value="1"/>
</dbReference>
<evidence type="ECO:0000259" key="8">
    <source>
        <dbReference type="Pfam" id="PF00892"/>
    </source>
</evidence>
<feature type="domain" description="EamA" evidence="8">
    <location>
        <begin position="15"/>
        <end position="150"/>
    </location>
</feature>
<feature type="transmembrane region" description="Helical" evidence="6">
    <location>
        <begin position="185"/>
        <end position="207"/>
    </location>
</feature>
<sequence>MVMAPEKLKLFMGVLALQFLLAGFHIVTRAALNMGISKIVFIVYRNIISLALLAPFAYFLEKKDRPPLTFSLLVEFFLLALCGITANQGFYLLGLYHLSPTYASAIQNTVPAITFAMAAVLRLEQVDLSRRHGVAKVVGMVVSIGGATVITLYKGLPLFHYNLTIKSLLTLSSSSPILNWTLGCVFILGHCLSWSGWMVLQFLAIAVFTEEDLSRWKVHSGGELFTILYAGLVASGVAFALQIWCIDRGGPLFTAVFQPVQTVAVAVMAAAILGDQLYTGGIIGAVLIVIGLYFVLWGKSAEKKAATRNQQDDQLAQGGGDMARHLLGGGDASAKDEEAPAIDLLA</sequence>
<dbReference type="InterPro" id="IPR037185">
    <property type="entry name" value="EmrE-like"/>
</dbReference>
<evidence type="ECO:0000256" key="2">
    <source>
        <dbReference type="ARBA" id="ARBA00007635"/>
    </source>
</evidence>
<feature type="transmembrane region" description="Helical" evidence="6">
    <location>
        <begin position="227"/>
        <end position="245"/>
    </location>
</feature>
<dbReference type="SUPFAM" id="SSF103481">
    <property type="entry name" value="Multidrug resistance efflux transporter EmrE"/>
    <property type="match status" value="2"/>
</dbReference>
<accession>A0A8T0SCS6</accession>
<dbReference type="GO" id="GO:0016020">
    <property type="term" value="C:membrane"/>
    <property type="evidence" value="ECO:0007669"/>
    <property type="project" value="UniProtKB-SubCell"/>
</dbReference>
<evidence type="ECO:0000256" key="3">
    <source>
        <dbReference type="ARBA" id="ARBA00022692"/>
    </source>
</evidence>
<organism evidence="9 10">
    <name type="scientific">Panicum virgatum</name>
    <name type="common">Blackwell switchgrass</name>
    <dbReference type="NCBI Taxonomy" id="38727"/>
    <lineage>
        <taxon>Eukaryota</taxon>
        <taxon>Viridiplantae</taxon>
        <taxon>Streptophyta</taxon>
        <taxon>Embryophyta</taxon>
        <taxon>Tracheophyta</taxon>
        <taxon>Spermatophyta</taxon>
        <taxon>Magnoliopsida</taxon>
        <taxon>Liliopsida</taxon>
        <taxon>Poales</taxon>
        <taxon>Poaceae</taxon>
        <taxon>PACMAD clade</taxon>
        <taxon>Panicoideae</taxon>
        <taxon>Panicodae</taxon>
        <taxon>Paniceae</taxon>
        <taxon>Panicinae</taxon>
        <taxon>Panicum</taxon>
        <taxon>Panicum sect. Hiantes</taxon>
    </lineage>
</organism>
<evidence type="ECO:0000313" key="10">
    <source>
        <dbReference type="Proteomes" id="UP000823388"/>
    </source>
</evidence>
<protein>
    <recommendedName>
        <fullName evidence="6">WAT1-related protein</fullName>
    </recommendedName>
</protein>
<proteinExistence type="inferred from homology"/>
<keyword evidence="5 6" id="KW-0472">Membrane</keyword>
<name>A0A8T0SCS6_PANVG</name>
<dbReference type="AlphaFoldDB" id="A0A8T0SCS6"/>
<comment type="subcellular location">
    <subcellularLocation>
        <location evidence="1 6">Membrane</location>
        <topology evidence="1 6">Multi-pass membrane protein</topology>
    </subcellularLocation>
</comment>
<feature type="domain" description="EamA" evidence="8">
    <location>
        <begin position="200"/>
        <end position="296"/>
    </location>
</feature>
<comment type="caution">
    <text evidence="9">The sequence shown here is derived from an EMBL/GenBank/DDBJ whole genome shotgun (WGS) entry which is preliminary data.</text>
</comment>
<evidence type="ECO:0000313" key="9">
    <source>
        <dbReference type="EMBL" id="KAG2596080.1"/>
    </source>
</evidence>
<dbReference type="Proteomes" id="UP000823388">
    <property type="component" value="Chromosome 5K"/>
</dbReference>
<keyword evidence="3 6" id="KW-0812">Transmembrane</keyword>
<feature type="region of interest" description="Disordered" evidence="7">
    <location>
        <begin position="310"/>
        <end position="339"/>
    </location>
</feature>
<comment type="similarity">
    <text evidence="2 6">Belongs to the drug/metabolite transporter (DMT) superfamily. Plant drug/metabolite exporter (P-DME) (TC 2.A.7.4) family.</text>
</comment>
<dbReference type="EMBL" id="CM029045">
    <property type="protein sequence ID" value="KAG2596080.1"/>
    <property type="molecule type" value="Genomic_DNA"/>
</dbReference>
<feature type="compositionally biased region" description="Gly residues" evidence="7">
    <location>
        <begin position="317"/>
        <end position="331"/>
    </location>
</feature>
<feature type="transmembrane region" description="Helical" evidence="6">
    <location>
        <begin position="39"/>
        <end position="60"/>
    </location>
</feature>
<dbReference type="InterPro" id="IPR000620">
    <property type="entry name" value="EamA_dom"/>
</dbReference>
<evidence type="ECO:0000256" key="7">
    <source>
        <dbReference type="SAM" id="MobiDB-lite"/>
    </source>
</evidence>